<dbReference type="PRINTS" id="PR00080">
    <property type="entry name" value="SDRFAMILY"/>
</dbReference>
<dbReference type="SUPFAM" id="SSF51735">
    <property type="entry name" value="NAD(P)-binding Rossmann-fold domains"/>
    <property type="match status" value="1"/>
</dbReference>
<dbReference type="Gene3D" id="3.40.50.720">
    <property type="entry name" value="NAD(P)-binding Rossmann-like Domain"/>
    <property type="match status" value="1"/>
</dbReference>
<dbReference type="PRINTS" id="PR00081">
    <property type="entry name" value="GDHRDH"/>
</dbReference>
<dbReference type="Proteomes" id="UP000028582">
    <property type="component" value="Unassembled WGS sequence"/>
</dbReference>
<accession>A0A080ZUL2</accession>
<keyword evidence="1" id="KW-0521">NADP</keyword>
<gene>
    <name evidence="4" type="ORF">F444_13179</name>
</gene>
<name>A0A080ZUL2_PHYNI</name>
<evidence type="ECO:0000256" key="1">
    <source>
        <dbReference type="ARBA" id="ARBA00022857"/>
    </source>
</evidence>
<evidence type="ECO:0000256" key="2">
    <source>
        <dbReference type="ARBA" id="ARBA00023002"/>
    </source>
</evidence>
<proteinExistence type="inferred from homology"/>
<dbReference type="InterPro" id="IPR002347">
    <property type="entry name" value="SDR_fam"/>
</dbReference>
<dbReference type="AlphaFoldDB" id="A0A080ZUL2"/>
<dbReference type="PANTHER" id="PTHR43544:SF7">
    <property type="entry name" value="NADB-LER2"/>
    <property type="match status" value="1"/>
</dbReference>
<evidence type="ECO:0000256" key="3">
    <source>
        <dbReference type="RuleBase" id="RU000363"/>
    </source>
</evidence>
<reference evidence="4 5" key="1">
    <citation type="submission" date="2013-11" db="EMBL/GenBank/DDBJ databases">
        <title>The Genome Sequence of Phytophthora parasitica P1976.</title>
        <authorList>
            <consortium name="The Broad Institute Genomics Platform"/>
            <person name="Russ C."/>
            <person name="Tyler B."/>
            <person name="Panabieres F."/>
            <person name="Shan W."/>
            <person name="Tripathy S."/>
            <person name="Grunwald N."/>
            <person name="Machado M."/>
            <person name="Johnson C.S."/>
            <person name="Walker B."/>
            <person name="Young S."/>
            <person name="Zeng Q."/>
            <person name="Gargeya S."/>
            <person name="Fitzgerald M."/>
            <person name="Haas B."/>
            <person name="Abouelleil A."/>
            <person name="Allen A.W."/>
            <person name="Alvarado L."/>
            <person name="Arachchi H.M."/>
            <person name="Berlin A.M."/>
            <person name="Chapman S.B."/>
            <person name="Gainer-Dewar J."/>
            <person name="Goldberg J."/>
            <person name="Griggs A."/>
            <person name="Gujja S."/>
            <person name="Hansen M."/>
            <person name="Howarth C."/>
            <person name="Imamovic A."/>
            <person name="Ireland A."/>
            <person name="Larimer J."/>
            <person name="McCowan C."/>
            <person name="Murphy C."/>
            <person name="Pearson M."/>
            <person name="Poon T.W."/>
            <person name="Priest M."/>
            <person name="Roberts A."/>
            <person name="Saif S."/>
            <person name="Shea T."/>
            <person name="Sisk P."/>
            <person name="Sykes S."/>
            <person name="Wortman J."/>
            <person name="Nusbaum C."/>
            <person name="Birren B."/>
        </authorList>
    </citation>
    <scope>NUCLEOTIDE SEQUENCE [LARGE SCALE GENOMIC DNA]</scope>
    <source>
        <strain evidence="4 5">P1976</strain>
    </source>
</reference>
<evidence type="ECO:0000313" key="5">
    <source>
        <dbReference type="Proteomes" id="UP000028582"/>
    </source>
</evidence>
<dbReference type="Pfam" id="PF00106">
    <property type="entry name" value="adh_short"/>
    <property type="match status" value="1"/>
</dbReference>
<protein>
    <submittedName>
        <fullName evidence="4">Uncharacterized protein</fullName>
    </submittedName>
</protein>
<organism evidence="4 5">
    <name type="scientific">Phytophthora nicotianae P1976</name>
    <dbReference type="NCBI Taxonomy" id="1317066"/>
    <lineage>
        <taxon>Eukaryota</taxon>
        <taxon>Sar</taxon>
        <taxon>Stramenopiles</taxon>
        <taxon>Oomycota</taxon>
        <taxon>Peronosporomycetes</taxon>
        <taxon>Peronosporales</taxon>
        <taxon>Peronosporaceae</taxon>
        <taxon>Phytophthora</taxon>
    </lineage>
</organism>
<dbReference type="EMBL" id="ANJA01002352">
    <property type="protein sequence ID" value="ETO70323.1"/>
    <property type="molecule type" value="Genomic_DNA"/>
</dbReference>
<dbReference type="InterPro" id="IPR036291">
    <property type="entry name" value="NAD(P)-bd_dom_sf"/>
</dbReference>
<dbReference type="GO" id="GO:0016491">
    <property type="term" value="F:oxidoreductase activity"/>
    <property type="evidence" value="ECO:0007669"/>
    <property type="project" value="UniProtKB-KW"/>
</dbReference>
<dbReference type="OrthoDB" id="68267at2759"/>
<comment type="caution">
    <text evidence="4">The sequence shown here is derived from an EMBL/GenBank/DDBJ whole genome shotgun (WGS) entry which is preliminary data.</text>
</comment>
<evidence type="ECO:0000313" key="4">
    <source>
        <dbReference type="EMBL" id="ETO70323.1"/>
    </source>
</evidence>
<dbReference type="PANTHER" id="PTHR43544">
    <property type="entry name" value="SHORT-CHAIN DEHYDROGENASE/REDUCTASE"/>
    <property type="match status" value="1"/>
</dbReference>
<sequence>MATTKKTVLITGSTRSIGLALAEYYTKQGWNVIGNDACQQQHRSGIIYHIMPDSNTSHLMALSPFKTVVMEVSDEASILEAARQLEGVPIDLLINNAGIYIGDDLKSATKDSFMRQFEVNAVGPFLVTRTLLPNLELAAKNHGSATVAQVSSFLGSIGCNTSDMEQYFGQSYTYAASKVALNMVSRSMSVGLRDSNIAFVVLNPGYVDTDMNNHQGYLKPSESAEAMANIVANLSMKDTGKFFNADKQFGGLDLPW</sequence>
<keyword evidence="2" id="KW-0560">Oxidoreductase</keyword>
<dbReference type="GO" id="GO:0005737">
    <property type="term" value="C:cytoplasm"/>
    <property type="evidence" value="ECO:0007669"/>
    <property type="project" value="TreeGrafter"/>
</dbReference>
<dbReference type="InterPro" id="IPR051468">
    <property type="entry name" value="Fungal_SecMetab_SDRs"/>
</dbReference>
<comment type="similarity">
    <text evidence="3">Belongs to the short-chain dehydrogenases/reductases (SDR) family.</text>
</comment>